<evidence type="ECO:0000256" key="1">
    <source>
        <dbReference type="ARBA" id="ARBA00022908"/>
    </source>
</evidence>
<dbReference type="Pfam" id="PF12835">
    <property type="entry name" value="Integrase_1"/>
    <property type="match status" value="1"/>
</dbReference>
<dbReference type="InterPro" id="IPR010998">
    <property type="entry name" value="Integrase_recombinase_N"/>
</dbReference>
<dbReference type="InterPro" id="IPR024456">
    <property type="entry name" value="Integrase_catalytic_putative"/>
</dbReference>
<dbReference type="SUPFAM" id="SSF56349">
    <property type="entry name" value="DNA breaking-rejoining enzymes"/>
    <property type="match status" value="1"/>
</dbReference>
<evidence type="ECO:0000256" key="2">
    <source>
        <dbReference type="ARBA" id="ARBA00023125"/>
    </source>
</evidence>
<dbReference type="InterPro" id="IPR024457">
    <property type="entry name" value="Putative_integrase_N"/>
</dbReference>
<evidence type="ECO:0000259" key="5">
    <source>
        <dbReference type="PROSITE" id="PS51900"/>
    </source>
</evidence>
<evidence type="ECO:0000256" key="3">
    <source>
        <dbReference type="PROSITE-ProRule" id="PRU01248"/>
    </source>
</evidence>
<gene>
    <name evidence="6" type="ORF">EC580_04290</name>
</gene>
<dbReference type="InterPro" id="IPR002104">
    <property type="entry name" value="Integrase_catalytic"/>
</dbReference>
<dbReference type="GO" id="GO:0015074">
    <property type="term" value="P:DNA integration"/>
    <property type="evidence" value="ECO:0007669"/>
    <property type="project" value="UniProtKB-KW"/>
</dbReference>
<dbReference type="Gene3D" id="1.10.150.130">
    <property type="match status" value="1"/>
</dbReference>
<keyword evidence="1" id="KW-0229">DNA integration</keyword>
<dbReference type="RefSeq" id="WP_123102521.1">
    <property type="nucleotide sequence ID" value="NZ_CP127527.1"/>
</dbReference>
<dbReference type="AlphaFoldDB" id="A0A3M8RKU6"/>
<dbReference type="OrthoDB" id="6441149at2"/>
<keyword evidence="2 3" id="KW-0238">DNA-binding</keyword>
<dbReference type="Pfam" id="PF12834">
    <property type="entry name" value="Phage_int_SAM_2"/>
    <property type="match status" value="1"/>
</dbReference>
<protein>
    <submittedName>
        <fullName evidence="6">DNA-binding protein</fullName>
    </submittedName>
</protein>
<proteinExistence type="predicted"/>
<name>A0A3M8RKU6_9PROT</name>
<evidence type="ECO:0000259" key="4">
    <source>
        <dbReference type="PROSITE" id="PS51898"/>
    </source>
</evidence>
<organism evidence="6">
    <name type="scientific">Acidithiobacillus sulfuriphilus</name>
    <dbReference type="NCBI Taxonomy" id="1867749"/>
    <lineage>
        <taxon>Bacteria</taxon>
        <taxon>Pseudomonadati</taxon>
        <taxon>Pseudomonadota</taxon>
        <taxon>Acidithiobacillia</taxon>
        <taxon>Acidithiobacillales</taxon>
        <taxon>Acidithiobacillaceae</taxon>
        <taxon>Acidithiobacillus</taxon>
    </lineage>
</organism>
<dbReference type="GO" id="GO:0003677">
    <property type="term" value="F:DNA binding"/>
    <property type="evidence" value="ECO:0007669"/>
    <property type="project" value="UniProtKB-UniRule"/>
</dbReference>
<dbReference type="PROSITE" id="PS51900">
    <property type="entry name" value="CB"/>
    <property type="match status" value="1"/>
</dbReference>
<feature type="domain" description="Tyr recombinase" evidence="4">
    <location>
        <begin position="113"/>
        <end position="293"/>
    </location>
</feature>
<dbReference type="GO" id="GO:0006310">
    <property type="term" value="P:DNA recombination"/>
    <property type="evidence" value="ECO:0007669"/>
    <property type="project" value="InterPro"/>
</dbReference>
<accession>A0A3M8RKU6</accession>
<dbReference type="InterPro" id="IPR011010">
    <property type="entry name" value="DNA_brk_join_enz"/>
</dbReference>
<dbReference type="PROSITE" id="PS51898">
    <property type="entry name" value="TYR_RECOMBINASE"/>
    <property type="match status" value="1"/>
</dbReference>
<comment type="caution">
    <text evidence="6">The sequence shown here is derived from an EMBL/GenBank/DDBJ whole genome shotgun (WGS) entry which is preliminary data.</text>
</comment>
<evidence type="ECO:0000313" key="6">
    <source>
        <dbReference type="EMBL" id="RNF67140.1"/>
    </source>
</evidence>
<reference evidence="6" key="1">
    <citation type="submission" date="2018-10" db="EMBL/GenBank/DDBJ databases">
        <title>Acidithiobacillus sulfuriphilus sp. nov.: an extremely acidophilic sulfur-oxidizing chemolithotroph isolated from a neutral pH environment.</title>
        <authorList>
            <person name="Falagan C."/>
            <person name="Moya-Beltran A."/>
            <person name="Quatrini R."/>
            <person name="Johnson D.B."/>
        </authorList>
    </citation>
    <scope>NUCLEOTIDE SEQUENCE [LARGE SCALE GENOMIC DNA]</scope>
    <source>
        <strain evidence="6">CJ-2</strain>
    </source>
</reference>
<dbReference type="InterPro" id="IPR044068">
    <property type="entry name" value="CB"/>
</dbReference>
<dbReference type="EMBL" id="RIZI01000136">
    <property type="protein sequence ID" value="RNF67140.1"/>
    <property type="molecule type" value="Genomic_DNA"/>
</dbReference>
<sequence length="293" mass="32938">MSLQDEMLGCAREAGGALRTREHRERICREFCGFLRERNIQTRHIQHVKARQIQDYIQYQQSRGLGKRTLQNTLAALRTTLTTAGREKFAGHRDLSNASLGLSGASRDGTHEAVPDDLYAQAYEKVRQEDPGAAVVMALQRALGLRALEALRPQADTLKRWEREALIKGAIHVIEGTKGGRPRAQTVIDADRALAAIREARQVLRQTGRQYLVEGESKTLKSAYHRYQNVTRTAGLKGKYASHGLRYAWARDAMQYYPAQGYSVREARAKVAQDLGHGDGRGRYVTQVYYGKT</sequence>
<feature type="domain" description="Core-binding (CB)" evidence="5">
    <location>
        <begin position="1"/>
        <end position="85"/>
    </location>
</feature>